<gene>
    <name evidence="2" type="ORF">EIP75_20480</name>
    <name evidence="3" type="ORF">EIP75_20505</name>
</gene>
<dbReference type="RefSeq" id="WP_125245055.1">
    <property type="nucleotide sequence ID" value="NZ_RSED01000022.1"/>
</dbReference>
<comment type="caution">
    <text evidence="2">The sequence shown here is derived from an EMBL/GenBank/DDBJ whole genome shotgun (WGS) entry which is preliminary data.</text>
</comment>
<dbReference type="AlphaFoldDB" id="A0A3R8S4U4"/>
<keyword evidence="4" id="KW-1185">Reference proteome</keyword>
<evidence type="ECO:0008006" key="5">
    <source>
        <dbReference type="Google" id="ProtNLM"/>
    </source>
</evidence>
<dbReference type="PROSITE" id="PS51318">
    <property type="entry name" value="TAT"/>
    <property type="match status" value="1"/>
</dbReference>
<keyword evidence="1" id="KW-0732">Signal</keyword>
<reference evidence="2 4" key="1">
    <citation type="submission" date="2018-12" db="EMBL/GenBank/DDBJ databases">
        <title>The whole draft genome of Aquabacterium sp. SJQ9.</title>
        <authorList>
            <person name="Sun L."/>
            <person name="Gao X."/>
            <person name="Chen W."/>
            <person name="Huang K."/>
        </authorList>
    </citation>
    <scope>NUCLEOTIDE SEQUENCE [LARGE SCALE GENOMIC DNA]</scope>
    <source>
        <strain evidence="2 4">SJQ9</strain>
    </source>
</reference>
<dbReference type="Gene3D" id="1.25.40.10">
    <property type="entry name" value="Tetratricopeptide repeat domain"/>
    <property type="match status" value="1"/>
</dbReference>
<dbReference type="OrthoDB" id="8896615at2"/>
<accession>A0A3R8S4U4</accession>
<feature type="chain" id="PRO_5036092679" description="DUF560 domain-containing protein" evidence="1">
    <location>
        <begin position="39"/>
        <end position="437"/>
    </location>
</feature>
<evidence type="ECO:0000313" key="4">
    <source>
        <dbReference type="Proteomes" id="UP000269265"/>
    </source>
</evidence>
<dbReference type="InterPro" id="IPR006311">
    <property type="entry name" value="TAT_signal"/>
</dbReference>
<dbReference type="EMBL" id="RSED01000022">
    <property type="protein sequence ID" value="RRS02453.1"/>
    <property type="molecule type" value="Genomic_DNA"/>
</dbReference>
<protein>
    <recommendedName>
        <fullName evidence="5">DUF560 domain-containing protein</fullName>
    </recommendedName>
</protein>
<sequence>MPQTTSPLTQRRLSARLSSTALAVAGLAALLAPCAANAQADASVDDQYRQALYQRETGAPYSAIESLETLLSANPTLNRARLELAVSYYRTLNFAKARAESQRVLDDPQTPENVKLSVLSFLKQLELEEKAAFEKPHKFEPSVSLGLLYDSNVNAGPDNAVLPGGFQLTPGSLETSDWAVVAQAGLIHTWMSPSPVRLGQSTARFGWVSQGSLYYKSYHNEHDYNLGVATLATGPTLIVGNQWRGNLNLQVDHLTFGGDTLGVYTSLSPSAAVRIGADGELTADVQWVKRDFKRSVDEGRDSTYRSAGLAYGHLFNRGQLAVQGGARWFDESADQDRFSNDGYEYFLGARLRAWEGGDLFARAAWRRSRFDGVEPLYGEARRETERRVELGASHEFQTGWLQKWQLSATVTNVHNEANLSLYGYDRDTVQFTLGRGF</sequence>
<feature type="signal peptide" evidence="1">
    <location>
        <begin position="1"/>
        <end position="38"/>
    </location>
</feature>
<name>A0A3R8S4U4_9BURK</name>
<evidence type="ECO:0000256" key="1">
    <source>
        <dbReference type="SAM" id="SignalP"/>
    </source>
</evidence>
<evidence type="ECO:0000313" key="2">
    <source>
        <dbReference type="EMBL" id="RRS02448.1"/>
    </source>
</evidence>
<evidence type="ECO:0000313" key="3">
    <source>
        <dbReference type="EMBL" id="RRS02453.1"/>
    </source>
</evidence>
<dbReference type="Proteomes" id="UP000269265">
    <property type="component" value="Unassembled WGS sequence"/>
</dbReference>
<dbReference type="InterPro" id="IPR011990">
    <property type="entry name" value="TPR-like_helical_dom_sf"/>
</dbReference>
<proteinExistence type="predicted"/>
<dbReference type="EMBL" id="RSED01000022">
    <property type="protein sequence ID" value="RRS02448.1"/>
    <property type="molecule type" value="Genomic_DNA"/>
</dbReference>
<organism evidence="2 4">
    <name type="scientific">Aquabacterium soli</name>
    <dbReference type="NCBI Taxonomy" id="2493092"/>
    <lineage>
        <taxon>Bacteria</taxon>
        <taxon>Pseudomonadati</taxon>
        <taxon>Pseudomonadota</taxon>
        <taxon>Betaproteobacteria</taxon>
        <taxon>Burkholderiales</taxon>
        <taxon>Aquabacterium</taxon>
    </lineage>
</organism>
<dbReference type="SUPFAM" id="SSF48452">
    <property type="entry name" value="TPR-like"/>
    <property type="match status" value="1"/>
</dbReference>